<dbReference type="InterPro" id="IPR052895">
    <property type="entry name" value="HetReg/Transcr_Mod"/>
</dbReference>
<evidence type="ECO:0000313" key="2">
    <source>
        <dbReference type="Proteomes" id="UP001396898"/>
    </source>
</evidence>
<dbReference type="EMBL" id="JAQQWI010000002">
    <property type="protein sequence ID" value="KAK8037398.1"/>
    <property type="molecule type" value="Genomic_DNA"/>
</dbReference>
<reference evidence="1 2" key="1">
    <citation type="submission" date="2023-01" db="EMBL/GenBank/DDBJ databases">
        <title>Analysis of 21 Apiospora genomes using comparative genomics revels a genus with tremendous synthesis potential of carbohydrate active enzymes and secondary metabolites.</title>
        <authorList>
            <person name="Sorensen T."/>
        </authorList>
    </citation>
    <scope>NUCLEOTIDE SEQUENCE [LARGE SCALE GENOMIC DNA]</scope>
    <source>
        <strain evidence="1 2">CBS 20057</strain>
    </source>
</reference>
<proteinExistence type="predicted"/>
<protein>
    <submittedName>
        <fullName evidence="1">Uncharacterized protein</fullName>
    </submittedName>
</protein>
<dbReference type="Proteomes" id="UP001396898">
    <property type="component" value="Unassembled WGS sequence"/>
</dbReference>
<name>A0ABR1SV58_9PEZI</name>
<dbReference type="Pfam" id="PF26639">
    <property type="entry name" value="Het-6_barrel"/>
    <property type="match status" value="1"/>
</dbReference>
<evidence type="ECO:0000313" key="1">
    <source>
        <dbReference type="EMBL" id="KAK8037398.1"/>
    </source>
</evidence>
<keyword evidence="2" id="KW-1185">Reference proteome</keyword>
<dbReference type="PANTHER" id="PTHR24148">
    <property type="entry name" value="ANKYRIN REPEAT DOMAIN-CONTAINING PROTEIN 39 HOMOLOG-RELATED"/>
    <property type="match status" value="1"/>
</dbReference>
<accession>A0ABR1SV58</accession>
<sequence length="150" mass="16705">MTDPTEWAKDVPWERVMAQESGLCALFTNVLHPNQSLQLRGKPLREYFDSNQVVCKDWQGIKYWMDKSLLMVNTQRIFETQAGLVGCVTSCARPGDRIAILFGCDMPVVLRPKDGEYEVIGGCFVDGLMNGEVAEEVSNGDLAPETISLC</sequence>
<gene>
    <name evidence="1" type="ORF">PG991_000744</name>
</gene>
<comment type="caution">
    <text evidence="1">The sequence shown here is derived from an EMBL/GenBank/DDBJ whole genome shotgun (WGS) entry which is preliminary data.</text>
</comment>
<dbReference type="PANTHER" id="PTHR24148:SF64">
    <property type="entry name" value="HETEROKARYON INCOMPATIBILITY DOMAIN-CONTAINING PROTEIN"/>
    <property type="match status" value="1"/>
</dbReference>
<organism evidence="1 2">
    <name type="scientific">Apiospora marii</name>
    <dbReference type="NCBI Taxonomy" id="335849"/>
    <lineage>
        <taxon>Eukaryota</taxon>
        <taxon>Fungi</taxon>
        <taxon>Dikarya</taxon>
        <taxon>Ascomycota</taxon>
        <taxon>Pezizomycotina</taxon>
        <taxon>Sordariomycetes</taxon>
        <taxon>Xylariomycetidae</taxon>
        <taxon>Amphisphaeriales</taxon>
        <taxon>Apiosporaceae</taxon>
        <taxon>Apiospora</taxon>
    </lineage>
</organism>